<keyword evidence="4 8" id="KW-0812">Transmembrane</keyword>
<dbReference type="SUPFAM" id="SSF49879">
    <property type="entry name" value="SMAD/FHA domain"/>
    <property type="match status" value="1"/>
</dbReference>
<dbReference type="PANTHER" id="PTHR36115">
    <property type="entry name" value="PROLINE-RICH ANTIGEN HOMOLOG-RELATED"/>
    <property type="match status" value="1"/>
</dbReference>
<dbReference type="Proteomes" id="UP000321196">
    <property type="component" value="Unassembled WGS sequence"/>
</dbReference>
<dbReference type="CDD" id="cd00060">
    <property type="entry name" value="FHA"/>
    <property type="match status" value="1"/>
</dbReference>
<dbReference type="GO" id="GO:0005886">
    <property type="term" value="C:plasma membrane"/>
    <property type="evidence" value="ECO:0007669"/>
    <property type="project" value="UniProtKB-SubCell"/>
</dbReference>
<evidence type="ECO:0000256" key="8">
    <source>
        <dbReference type="SAM" id="Phobius"/>
    </source>
</evidence>
<dbReference type="InterPro" id="IPR051791">
    <property type="entry name" value="Pra-immunoreactive"/>
</dbReference>
<keyword evidence="6 8" id="KW-0472">Membrane</keyword>
<dbReference type="Pfam" id="PF06271">
    <property type="entry name" value="RDD"/>
    <property type="match status" value="1"/>
</dbReference>
<feature type="compositionally biased region" description="Low complexity" evidence="7">
    <location>
        <begin position="363"/>
        <end position="382"/>
    </location>
</feature>
<feature type="region of interest" description="Disordered" evidence="7">
    <location>
        <begin position="425"/>
        <end position="509"/>
    </location>
</feature>
<dbReference type="InterPro" id="IPR008984">
    <property type="entry name" value="SMAD_FHA_dom_sf"/>
</dbReference>
<evidence type="ECO:0000256" key="3">
    <source>
        <dbReference type="ARBA" id="ARBA00022553"/>
    </source>
</evidence>
<feature type="transmembrane region" description="Helical" evidence="8">
    <location>
        <begin position="206"/>
        <end position="233"/>
    </location>
</feature>
<sequence length="620" mass="63254">MPRNCCVCHLAGPRCSQRLLVAICRHCGGDGAGLRASRRLRRRRSYSCRAGGDELMQAQVCWQCGSMLQAGTTVCPVCGVQQRQATGAPLDMHGGYPGYATPASGPQIGQLAQQPLPVAQSAPAYAGYGSAPSSSVAPSGSSAPGANSKPSAPRGASRITSMYALGNAFVGTPASVGTRVLSLVIDLAVIAVAGVGAWLLSSSWLLGVIVGVEVAIIFMVMQAHMGASLGKLLTRTRVSRVDEPQSPGLVRSGVRSAITGVGALFAAIGAIAVELTAAGDSTGKRRTIADRAARTVVVSIPSEQARIEAEEVAQEAAQSEYLATLSSADVGVELTAEDSGSTGRRRPATTEQPEPLAAYLPQQSSARAAQSLSPATSLTPAPSAAPTPSVEPTPGIAPATPVVPVEASQAPVAPVAAPQPETVVPQPAVAPAQPGTAPAQPGTVVPQPTAPPGPRRTPAAEDAAAPGPRRTPATPEMPAPPEPNGDLRQRTRRASYVEGSDAPPAPTSGGTVLTFDSGQREVVAAFSSAVLGRAPSASAAQMIVVNDTSTTISKNHARWEQDRTGFWVTDLGSTNGTELIYADGRTQVLTPGVRTSADGVLRIRLGDRTFTMSPLSGGSA</sequence>
<dbReference type="InterPro" id="IPR000253">
    <property type="entry name" value="FHA_dom"/>
</dbReference>
<keyword evidence="11" id="KW-1185">Reference proteome</keyword>
<feature type="region of interest" description="Disordered" evidence="7">
    <location>
        <begin position="363"/>
        <end position="400"/>
    </location>
</feature>
<feature type="domain" description="FHA" evidence="9">
    <location>
        <begin position="529"/>
        <end position="579"/>
    </location>
</feature>
<feature type="compositionally biased region" description="Low complexity" evidence="7">
    <location>
        <begin position="425"/>
        <end position="447"/>
    </location>
</feature>
<dbReference type="AlphaFoldDB" id="A0A5C8HST2"/>
<evidence type="ECO:0000256" key="7">
    <source>
        <dbReference type="SAM" id="MobiDB-lite"/>
    </source>
</evidence>
<evidence type="ECO:0000313" key="10">
    <source>
        <dbReference type="EMBL" id="TXK06332.1"/>
    </source>
</evidence>
<evidence type="ECO:0000256" key="4">
    <source>
        <dbReference type="ARBA" id="ARBA00022692"/>
    </source>
</evidence>
<dbReference type="EMBL" id="VRSW01000001">
    <property type="protein sequence ID" value="TXK06332.1"/>
    <property type="molecule type" value="Genomic_DNA"/>
</dbReference>
<accession>A0A5C8HST2</accession>
<dbReference type="PANTHER" id="PTHR36115:SF6">
    <property type="entry name" value="PROLINE-RICH ANTIGEN HOMOLOG"/>
    <property type="match status" value="1"/>
</dbReference>
<dbReference type="OrthoDB" id="5111283at2"/>
<evidence type="ECO:0000313" key="11">
    <source>
        <dbReference type="Proteomes" id="UP000321196"/>
    </source>
</evidence>
<evidence type="ECO:0000256" key="2">
    <source>
        <dbReference type="ARBA" id="ARBA00022475"/>
    </source>
</evidence>
<keyword evidence="3" id="KW-0597">Phosphoprotein</keyword>
<evidence type="ECO:0000256" key="1">
    <source>
        <dbReference type="ARBA" id="ARBA00004651"/>
    </source>
</evidence>
<feature type="compositionally biased region" description="Low complexity" evidence="7">
    <location>
        <begin position="463"/>
        <end position="474"/>
    </location>
</feature>
<evidence type="ECO:0000256" key="6">
    <source>
        <dbReference type="ARBA" id="ARBA00023136"/>
    </source>
</evidence>
<reference evidence="10 11" key="1">
    <citation type="submission" date="2019-08" db="EMBL/GenBank/DDBJ databases">
        <authorList>
            <person name="Dong K."/>
        </authorList>
    </citation>
    <scope>NUCLEOTIDE SEQUENCE [LARGE SCALE GENOMIC DNA]</scope>
    <source>
        <strain evidence="10 11">M4-8</strain>
    </source>
</reference>
<gene>
    <name evidence="10" type="ORF">FVP60_05065</name>
</gene>
<protein>
    <submittedName>
        <fullName evidence="10">FHA domain-containing protein</fullName>
    </submittedName>
</protein>
<feature type="transmembrane region" description="Helical" evidence="8">
    <location>
        <begin position="180"/>
        <end position="200"/>
    </location>
</feature>
<feature type="region of interest" description="Disordered" evidence="7">
    <location>
        <begin position="335"/>
        <end position="354"/>
    </location>
</feature>
<name>A0A5C8HST2_9MICO</name>
<dbReference type="PROSITE" id="PS50006">
    <property type="entry name" value="FHA_DOMAIN"/>
    <property type="match status" value="1"/>
</dbReference>
<proteinExistence type="predicted"/>
<comment type="subcellular location">
    <subcellularLocation>
        <location evidence="1">Cell membrane</location>
        <topology evidence="1">Multi-pass membrane protein</topology>
    </subcellularLocation>
</comment>
<dbReference type="Pfam" id="PF00498">
    <property type="entry name" value="FHA"/>
    <property type="match status" value="1"/>
</dbReference>
<evidence type="ECO:0000256" key="5">
    <source>
        <dbReference type="ARBA" id="ARBA00022989"/>
    </source>
</evidence>
<dbReference type="Gene3D" id="2.60.200.20">
    <property type="match status" value="1"/>
</dbReference>
<keyword evidence="2" id="KW-1003">Cell membrane</keyword>
<feature type="transmembrane region" description="Helical" evidence="8">
    <location>
        <begin position="254"/>
        <end position="273"/>
    </location>
</feature>
<keyword evidence="5 8" id="KW-1133">Transmembrane helix</keyword>
<comment type="caution">
    <text evidence="10">The sequence shown here is derived from an EMBL/GenBank/DDBJ whole genome shotgun (WGS) entry which is preliminary data.</text>
</comment>
<organism evidence="10 11">
    <name type="scientific">Microbacterium mitrae</name>
    <dbReference type="NCBI Taxonomy" id="664640"/>
    <lineage>
        <taxon>Bacteria</taxon>
        <taxon>Bacillati</taxon>
        <taxon>Actinomycetota</taxon>
        <taxon>Actinomycetes</taxon>
        <taxon>Micrococcales</taxon>
        <taxon>Microbacteriaceae</taxon>
        <taxon>Microbacterium</taxon>
    </lineage>
</organism>
<dbReference type="InterPro" id="IPR010432">
    <property type="entry name" value="RDD"/>
</dbReference>
<evidence type="ECO:0000259" key="9">
    <source>
        <dbReference type="PROSITE" id="PS50006"/>
    </source>
</evidence>